<proteinExistence type="predicted"/>
<sequence length="113" mass="12622">MDLFTDAVAQIEDAYVALNHQLGWRFLYSPSHTLSSTVPIFFAGIHPGGHFYETPKASVEEGNAYRVEGWEDGHHNQLQQQVCLLYEKVAKKLEKVNTAKNSSISSSSTQPRA</sequence>
<dbReference type="EMBL" id="JAHHHN010000004">
    <property type="protein sequence ID" value="MBW4561428.1"/>
    <property type="molecule type" value="Genomic_DNA"/>
</dbReference>
<reference evidence="1" key="2">
    <citation type="journal article" date="2022" name="Microbiol. Resour. Announc.">
        <title>Metagenome Sequencing to Explore Phylogenomics of Terrestrial Cyanobacteria.</title>
        <authorList>
            <person name="Ward R.D."/>
            <person name="Stajich J.E."/>
            <person name="Johansen J.R."/>
            <person name="Huntemann M."/>
            <person name="Clum A."/>
            <person name="Foster B."/>
            <person name="Foster B."/>
            <person name="Roux S."/>
            <person name="Palaniappan K."/>
            <person name="Varghese N."/>
            <person name="Mukherjee S."/>
            <person name="Reddy T.B.K."/>
            <person name="Daum C."/>
            <person name="Copeland A."/>
            <person name="Chen I.A."/>
            <person name="Ivanova N.N."/>
            <person name="Kyrpides N.C."/>
            <person name="Shapiro N."/>
            <person name="Eloe-Fadrosh E.A."/>
            <person name="Pietrasiak N."/>
        </authorList>
    </citation>
    <scope>NUCLEOTIDE SEQUENCE</scope>
    <source>
        <strain evidence="1">JT2-VF2</strain>
    </source>
</reference>
<dbReference type="AlphaFoldDB" id="A0A951PXR0"/>
<accession>A0A951PXR0</accession>
<evidence type="ECO:0000313" key="2">
    <source>
        <dbReference type="Proteomes" id="UP000715781"/>
    </source>
</evidence>
<evidence type="ECO:0000313" key="1">
    <source>
        <dbReference type="EMBL" id="MBW4561428.1"/>
    </source>
</evidence>
<comment type="caution">
    <text evidence="1">The sequence shown here is derived from an EMBL/GenBank/DDBJ whole genome shotgun (WGS) entry which is preliminary data.</text>
</comment>
<name>A0A951PXR0_9NOST</name>
<dbReference type="Proteomes" id="UP000715781">
    <property type="component" value="Unassembled WGS sequence"/>
</dbReference>
<organism evidence="1 2">
    <name type="scientific">Mojavia pulchra JT2-VF2</name>
    <dbReference type="NCBI Taxonomy" id="287848"/>
    <lineage>
        <taxon>Bacteria</taxon>
        <taxon>Bacillati</taxon>
        <taxon>Cyanobacteriota</taxon>
        <taxon>Cyanophyceae</taxon>
        <taxon>Nostocales</taxon>
        <taxon>Nostocaceae</taxon>
    </lineage>
</organism>
<protein>
    <submittedName>
        <fullName evidence="1">Uncharacterized protein</fullName>
    </submittedName>
</protein>
<reference evidence="1" key="1">
    <citation type="submission" date="2021-05" db="EMBL/GenBank/DDBJ databases">
        <authorList>
            <person name="Pietrasiak N."/>
            <person name="Ward R."/>
            <person name="Stajich J.E."/>
            <person name="Kurbessoian T."/>
        </authorList>
    </citation>
    <scope>NUCLEOTIDE SEQUENCE</scope>
    <source>
        <strain evidence="1">JT2-VF2</strain>
    </source>
</reference>
<gene>
    <name evidence="1" type="ORF">KME32_09765</name>
</gene>